<feature type="domain" description="DUF6536" evidence="3">
    <location>
        <begin position="72"/>
        <end position="221"/>
    </location>
</feature>
<evidence type="ECO:0000313" key="4">
    <source>
        <dbReference type="EMBL" id="EXK76117.1"/>
    </source>
</evidence>
<keyword evidence="2" id="KW-0472">Membrane</keyword>
<evidence type="ECO:0000259" key="3">
    <source>
        <dbReference type="Pfam" id="PF20163"/>
    </source>
</evidence>
<dbReference type="Pfam" id="PF20163">
    <property type="entry name" value="DUF6536"/>
    <property type="match status" value="1"/>
</dbReference>
<proteinExistence type="predicted"/>
<feature type="transmembrane region" description="Helical" evidence="2">
    <location>
        <begin position="181"/>
        <end position="198"/>
    </location>
</feature>
<dbReference type="PANTHER" id="PTHR35395">
    <property type="entry name" value="DUF6536 DOMAIN-CONTAINING PROTEIN"/>
    <property type="match status" value="1"/>
</dbReference>
<dbReference type="PANTHER" id="PTHR35395:SF1">
    <property type="entry name" value="DUF6536 DOMAIN-CONTAINING PROTEIN"/>
    <property type="match status" value="1"/>
</dbReference>
<feature type="transmembrane region" description="Helical" evidence="2">
    <location>
        <begin position="609"/>
        <end position="633"/>
    </location>
</feature>
<keyword evidence="5" id="KW-1185">Reference proteome</keyword>
<feature type="transmembrane region" description="Helical" evidence="2">
    <location>
        <begin position="471"/>
        <end position="491"/>
    </location>
</feature>
<evidence type="ECO:0000313" key="5">
    <source>
        <dbReference type="Proteomes" id="UP000030663"/>
    </source>
</evidence>
<organism evidence="4 5">
    <name type="scientific">Fusarium oxysporum f. sp. raphani 54005</name>
    <dbReference type="NCBI Taxonomy" id="1089458"/>
    <lineage>
        <taxon>Eukaryota</taxon>
        <taxon>Fungi</taxon>
        <taxon>Dikarya</taxon>
        <taxon>Ascomycota</taxon>
        <taxon>Pezizomycotina</taxon>
        <taxon>Sordariomycetes</taxon>
        <taxon>Hypocreomycetidae</taxon>
        <taxon>Hypocreales</taxon>
        <taxon>Nectriaceae</taxon>
        <taxon>Fusarium</taxon>
        <taxon>Fusarium oxysporum species complex</taxon>
    </lineage>
</organism>
<reference evidence="4 5" key="1">
    <citation type="submission" date="2011-11" db="EMBL/GenBank/DDBJ databases">
        <title>The Genome Sequence of Fusarium oxysporum PHW815.</title>
        <authorList>
            <consortium name="The Broad Institute Genome Sequencing Platform"/>
            <person name="Ma L.-J."/>
            <person name="Gale L.R."/>
            <person name="Schwartz D.C."/>
            <person name="Zhou S."/>
            <person name="Corby-Kistler H."/>
            <person name="Young S.K."/>
            <person name="Zeng Q."/>
            <person name="Gargeya S."/>
            <person name="Fitzgerald M."/>
            <person name="Haas B."/>
            <person name="Abouelleil A."/>
            <person name="Alvarado L."/>
            <person name="Arachchi H.M."/>
            <person name="Berlin A."/>
            <person name="Brown A."/>
            <person name="Chapman S.B."/>
            <person name="Chen Z."/>
            <person name="Dunbar C."/>
            <person name="Freedman E."/>
            <person name="Gearin G."/>
            <person name="Goldberg J."/>
            <person name="Griggs A."/>
            <person name="Gujja S."/>
            <person name="Heiman D."/>
            <person name="Howarth C."/>
            <person name="Larson L."/>
            <person name="Lui A."/>
            <person name="MacDonald P.J.P."/>
            <person name="Montmayeur A."/>
            <person name="Murphy C."/>
            <person name="Neiman D."/>
            <person name="Pearson M."/>
            <person name="Priest M."/>
            <person name="Roberts A."/>
            <person name="Saif S."/>
            <person name="Shea T."/>
            <person name="Shenoy N."/>
            <person name="Sisk P."/>
            <person name="Stolte C."/>
            <person name="Sykes S."/>
            <person name="Wortman J."/>
            <person name="Nusbaum C."/>
            <person name="Birren B."/>
        </authorList>
    </citation>
    <scope>NUCLEOTIDE SEQUENCE [LARGE SCALE GENOMIC DNA]</scope>
    <source>
        <strain evidence="4 5">54005</strain>
    </source>
</reference>
<feature type="transmembrane region" description="Helical" evidence="2">
    <location>
        <begin position="75"/>
        <end position="96"/>
    </location>
</feature>
<feature type="transmembrane region" description="Helical" evidence="2">
    <location>
        <begin position="125"/>
        <end position="146"/>
    </location>
</feature>
<feature type="transmembrane region" description="Helical" evidence="2">
    <location>
        <begin position="653"/>
        <end position="674"/>
    </location>
</feature>
<feature type="transmembrane region" description="Helical" evidence="2">
    <location>
        <begin position="378"/>
        <end position="400"/>
    </location>
</feature>
<keyword evidence="2" id="KW-1133">Transmembrane helix</keyword>
<feature type="transmembrane region" description="Helical" evidence="2">
    <location>
        <begin position="540"/>
        <end position="561"/>
    </location>
</feature>
<name>X0BZZ7_FUSOX</name>
<feature type="region of interest" description="Disordered" evidence="1">
    <location>
        <begin position="795"/>
        <end position="814"/>
    </location>
</feature>
<dbReference type="InterPro" id="IPR046623">
    <property type="entry name" value="DUF6536"/>
</dbReference>
<dbReference type="HOGENOM" id="CLU_010112_0_1_1"/>
<keyword evidence="2" id="KW-0812">Transmembrane</keyword>
<dbReference type="Proteomes" id="UP000030663">
    <property type="component" value="Unassembled WGS sequence"/>
</dbReference>
<gene>
    <name evidence="4" type="ORF">FOQG_19123</name>
</gene>
<dbReference type="OrthoDB" id="5429634at2759"/>
<protein>
    <recommendedName>
        <fullName evidence="3">DUF6536 domain-containing protein</fullName>
    </recommendedName>
</protein>
<feature type="compositionally biased region" description="Basic and acidic residues" evidence="1">
    <location>
        <begin position="801"/>
        <end position="814"/>
    </location>
</feature>
<evidence type="ECO:0000256" key="1">
    <source>
        <dbReference type="SAM" id="MobiDB-lite"/>
    </source>
</evidence>
<accession>X0BZZ7</accession>
<evidence type="ECO:0000256" key="2">
    <source>
        <dbReference type="SAM" id="Phobius"/>
    </source>
</evidence>
<feature type="region of interest" description="Disordered" evidence="1">
    <location>
        <begin position="1"/>
        <end position="21"/>
    </location>
</feature>
<dbReference type="EMBL" id="KI979598">
    <property type="protein sequence ID" value="EXK76117.1"/>
    <property type="molecule type" value="Genomic_DNA"/>
</dbReference>
<sequence length="814" mass="91030">MSLERPHHEPERASSPDEDQVEFRRLLQTSASPNRTDRYASAEYLSKYIPEFEPERLRPSTMKGREAKIIQMLRIQMSVAVLIFALQLGVTIWSIYAFPSDARGTGTFFWGDCSTIRTADKAAHVALNILSSLFLGVGHYCMQILVAPTREELDSAHRMGKAMEIGVPSLKNLKRIESKRVVTWVVFGAIATLLHVFWNSSIFTSLPIAVIPIAIATSDFKTAAYNWTTSDSLSQFRSWWPLMTGYEEEQRSMIYALQAAATNFTRIDIEDCVKRYVDPRNPTSELVVVASNVTTAQNNGSSLIDGGVVGWLGWEWSNAWICWAYQSDTWRYCNWEFAKTFANKWTLGQQRGILVDYCLVGEGGDNEKRCGFHYSTHVVTIVSICTFLETLLICLTAYHYSRQAKMGRNKQALITSGDAIQSFLEIPSSPTDQIMDGEAPERLEQGNVELVFATWRTRPGIPWSKAISPSFWAISLILFATGLSVCSYVVWSSIQGLQAAGIDTGLAAMWDNGFGINPTMVAGDLPGSLSDIDRSGTTALLANILIANSPQVMVSFLYIFYNSILTRQLVADEFVRFLREDVKKALRVSFPVGIQRSSHFLSLPFRYSVPLMTVSIILHWLISQSIFLVQSSAFSAGPDGQRLRMCDYSARGYTVSGGISAIVFGSAALIALLCNSLFRRYREIPPGFQRMGFHSMAIKAICQRPKEDADAAFFPVRIGVSMNTGGGAQVVFSTDTELQTPRNGQLYLQPAFVSRGRLWSRLMTFTGEAVDRMCSVTKYIWKWLISGLMAKFPATPRRPKGRDEDGISLWERIE</sequence>
<dbReference type="AlphaFoldDB" id="X0BZZ7"/>